<dbReference type="Pfam" id="PF18944">
    <property type="entry name" value="DUF5691"/>
    <property type="match status" value="1"/>
</dbReference>
<keyword evidence="3" id="KW-1185">Reference proteome</keyword>
<sequence length="599" mass="61694">MNTRATTPAPNSDSGTDDSARIWEELVTSALLGTDRRPPTVLASTAGASGTTAAAGVSRAAGGYGAAGGSGTTDPDTSGAGAPGAGPAGGGLAGALLDAAALHTVRRRAGLRPGPAAPPLDLAPEDPRRPLPEAARRRLDQLLAGRAAPSPAAGRRGAAPDLAELLPQWLTLANERGFKAPPAALPALLDAARARTDLRPQALRLAGPRGLWLAALNPEWRFALRGSGAAGRLPSPADSDGVRALWDEGLFAERVALLSAVRTGDAAAGRALLVSTWTAERAEDRLMFLDSLRTGLSDADEDFLEAALADRSRNVRATAAELLAALPASAFAGRMAGRAATCVGLDRTAESPTISVEAPHECDAAMERDGVVATPPAGRGARSWWLGQLVEAAPLACWIARFGGRTPEEIVALPVADDWQAELHAAWCRAAVRQRDASWSRALLGAPAVPPATGPGTSSLAERAQLLATLPADERAHWVAAFVAAHGLSEAFQLLGVCAVPWAEPLGAAVIDSLDIARDAGSYPWSFSGVMGLAERCLAPEAARHLDSLTTLPDEEEDTAPGAGGYWSEAFQRLVSTLRLRAAMRAELSGGPEPAAAAT</sequence>
<feature type="compositionally biased region" description="Polar residues" evidence="1">
    <location>
        <begin position="1"/>
        <end position="14"/>
    </location>
</feature>
<organism evidence="2 3">
    <name type="scientific">Streptomyces narbonensis</name>
    <dbReference type="NCBI Taxonomy" id="67333"/>
    <lineage>
        <taxon>Bacteria</taxon>
        <taxon>Bacillati</taxon>
        <taxon>Actinomycetota</taxon>
        <taxon>Actinomycetes</taxon>
        <taxon>Kitasatosporales</taxon>
        <taxon>Streptomycetaceae</taxon>
        <taxon>Streptomyces</taxon>
    </lineage>
</organism>
<comment type="caution">
    <text evidence="2">The sequence shown here is derived from an EMBL/GenBank/DDBJ whole genome shotgun (WGS) entry which is preliminary data.</text>
</comment>
<accession>A0ABV3C8H2</accession>
<protein>
    <submittedName>
        <fullName evidence="2">DUF5691 domain-containing protein</fullName>
    </submittedName>
</protein>
<dbReference type="Proteomes" id="UP001551329">
    <property type="component" value="Unassembled WGS sequence"/>
</dbReference>
<evidence type="ECO:0000313" key="3">
    <source>
        <dbReference type="Proteomes" id="UP001551329"/>
    </source>
</evidence>
<feature type="region of interest" description="Disordered" evidence="1">
    <location>
        <begin position="110"/>
        <end position="130"/>
    </location>
</feature>
<feature type="compositionally biased region" description="Gly residues" evidence="1">
    <location>
        <begin position="62"/>
        <end position="71"/>
    </location>
</feature>
<feature type="region of interest" description="Disordered" evidence="1">
    <location>
        <begin position="1"/>
        <end position="86"/>
    </location>
</feature>
<dbReference type="EMBL" id="JBEZAE010000006">
    <property type="protein sequence ID" value="MEU7071080.1"/>
    <property type="molecule type" value="Genomic_DNA"/>
</dbReference>
<name>A0ABV3C8H2_9ACTN</name>
<feature type="compositionally biased region" description="Low complexity" evidence="1">
    <location>
        <begin position="43"/>
        <end position="61"/>
    </location>
</feature>
<proteinExistence type="predicted"/>
<evidence type="ECO:0000256" key="1">
    <source>
        <dbReference type="SAM" id="MobiDB-lite"/>
    </source>
</evidence>
<reference evidence="2 3" key="1">
    <citation type="submission" date="2024-06" db="EMBL/GenBank/DDBJ databases">
        <title>The Natural Products Discovery Center: Release of the First 8490 Sequenced Strains for Exploring Actinobacteria Biosynthetic Diversity.</title>
        <authorList>
            <person name="Kalkreuter E."/>
            <person name="Kautsar S.A."/>
            <person name="Yang D."/>
            <person name="Bader C.D."/>
            <person name="Teijaro C.N."/>
            <person name="Fluegel L."/>
            <person name="Davis C.M."/>
            <person name="Simpson J.R."/>
            <person name="Lauterbach L."/>
            <person name="Steele A.D."/>
            <person name="Gui C."/>
            <person name="Meng S."/>
            <person name="Li G."/>
            <person name="Viehrig K."/>
            <person name="Ye F."/>
            <person name="Su P."/>
            <person name="Kiefer A.F."/>
            <person name="Nichols A."/>
            <person name="Cepeda A.J."/>
            <person name="Yan W."/>
            <person name="Fan B."/>
            <person name="Jiang Y."/>
            <person name="Adhikari A."/>
            <person name="Zheng C.-J."/>
            <person name="Schuster L."/>
            <person name="Cowan T.M."/>
            <person name="Smanski M.J."/>
            <person name="Chevrette M.G."/>
            <person name="De Carvalho L.P.S."/>
            <person name="Shen B."/>
        </authorList>
    </citation>
    <scope>NUCLEOTIDE SEQUENCE [LARGE SCALE GENOMIC DNA]</scope>
    <source>
        <strain evidence="2 3">NPDC045974</strain>
    </source>
</reference>
<gene>
    <name evidence="2" type="ORF">AB0A88_13160</name>
</gene>
<feature type="compositionally biased region" description="Low complexity" evidence="1">
    <location>
        <begin position="111"/>
        <end position="122"/>
    </location>
</feature>
<evidence type="ECO:0000313" key="2">
    <source>
        <dbReference type="EMBL" id="MEU7071080.1"/>
    </source>
</evidence>
<dbReference type="InterPro" id="IPR043746">
    <property type="entry name" value="DUF5691"/>
</dbReference>
<dbReference type="RefSeq" id="WP_358474861.1">
    <property type="nucleotide sequence ID" value="NZ_JBEZAE010000006.1"/>
</dbReference>